<protein>
    <submittedName>
        <fullName evidence="1">Uncharacterized protein</fullName>
    </submittedName>
</protein>
<dbReference type="EMBL" id="MT145047">
    <property type="protein sequence ID" value="QJI02972.1"/>
    <property type="molecule type" value="Genomic_DNA"/>
</dbReference>
<gene>
    <name evidence="1" type="ORF">MM415B04097_0003</name>
    <name evidence="2" type="ORF">TM448B03904_0004</name>
</gene>
<evidence type="ECO:0000313" key="2">
    <source>
        <dbReference type="EMBL" id="QJI02972.1"/>
    </source>
</evidence>
<name>A0A6M3LLD0_9ZZZZ</name>
<organism evidence="1">
    <name type="scientific">viral metagenome</name>
    <dbReference type="NCBI Taxonomy" id="1070528"/>
    <lineage>
        <taxon>unclassified sequences</taxon>
        <taxon>metagenomes</taxon>
        <taxon>organismal metagenomes</taxon>
    </lineage>
</organism>
<accession>A0A6M3LLD0</accession>
<reference evidence="1" key="1">
    <citation type="submission" date="2020-03" db="EMBL/GenBank/DDBJ databases">
        <title>The deep terrestrial virosphere.</title>
        <authorList>
            <person name="Holmfeldt K."/>
            <person name="Nilsson E."/>
            <person name="Simone D."/>
            <person name="Lopez-Fernandez M."/>
            <person name="Wu X."/>
            <person name="de Brujin I."/>
            <person name="Lundin D."/>
            <person name="Andersson A."/>
            <person name="Bertilsson S."/>
            <person name="Dopson M."/>
        </authorList>
    </citation>
    <scope>NUCLEOTIDE SEQUENCE</scope>
    <source>
        <strain evidence="1">MM415B04097</strain>
        <strain evidence="2">TM448B03904</strain>
    </source>
</reference>
<dbReference type="AlphaFoldDB" id="A0A6M3LLD0"/>
<sequence>MFLNLDLKPIEFHKYTSSTKKRILSISYNPSDKTGKEIEYLRCQLIEHFNHCGIKCCNDNKIVFEVEIYGTRLFYGFYDLTFSIGMSCS</sequence>
<proteinExistence type="predicted"/>
<evidence type="ECO:0000313" key="1">
    <source>
        <dbReference type="EMBL" id="QJA93841.1"/>
    </source>
</evidence>
<dbReference type="EMBL" id="MT143182">
    <property type="protein sequence ID" value="QJA93841.1"/>
    <property type="molecule type" value="Genomic_DNA"/>
</dbReference>